<evidence type="ECO:0000256" key="4">
    <source>
        <dbReference type="ARBA" id="ARBA00022741"/>
    </source>
</evidence>
<dbReference type="OMA" id="LYTHMTV"/>
<sequence length="296" mass="33396">MRYAQIVLGPAGSGKSTYCASIQKHAADSNRIIEVVNLDPAAEHFDYQPLIDIRDLIHLDDAMSDEDLHFGPNGGLVFCLEYLIQNSEWLRDQLCGGTDTEGEGDPDDDYIIFDMPGQIELYTHLNTGKELARLLESWNFRVCSVFLLDSQFMVDGAKFLSGTMAALSVMVNLELPHVNILNKMDLLNKAAKSQIEKYLEPDSIALLSETNDDSAWGRKYKRLSEAIGRVIEDFSLVKFFPLNIKSEENIQDILLMIDNAIQYGEDGDVKTKDFEYPDENDDNFMEDPENYLGVDS</sequence>
<organism evidence="9">
    <name type="scientific">Culicoides sonorensis</name>
    <name type="common">Biting midge</name>
    <dbReference type="NCBI Taxonomy" id="179676"/>
    <lineage>
        <taxon>Eukaryota</taxon>
        <taxon>Metazoa</taxon>
        <taxon>Ecdysozoa</taxon>
        <taxon>Arthropoda</taxon>
        <taxon>Hexapoda</taxon>
        <taxon>Insecta</taxon>
        <taxon>Pterygota</taxon>
        <taxon>Neoptera</taxon>
        <taxon>Endopterygota</taxon>
        <taxon>Diptera</taxon>
        <taxon>Nematocera</taxon>
        <taxon>Chironomoidea</taxon>
        <taxon>Ceratopogonidae</taxon>
        <taxon>Ceratopogoninae</taxon>
        <taxon>Culicoides</taxon>
        <taxon>Monoculicoides</taxon>
    </lineage>
</organism>
<keyword evidence="5 7" id="KW-0378">Hydrolase</keyword>
<dbReference type="Pfam" id="PF03029">
    <property type="entry name" value="ATP_bind_1"/>
    <property type="match status" value="1"/>
</dbReference>
<gene>
    <name evidence="9" type="primary">CSON010778</name>
</gene>
<evidence type="ECO:0000256" key="6">
    <source>
        <dbReference type="ARBA" id="ARBA00023134"/>
    </source>
</evidence>
<name>A0A336M688_CULSO</name>
<dbReference type="CDD" id="cd17872">
    <property type="entry name" value="GPN3"/>
    <property type="match status" value="1"/>
</dbReference>
<evidence type="ECO:0000256" key="8">
    <source>
        <dbReference type="SAM" id="MobiDB-lite"/>
    </source>
</evidence>
<comment type="similarity">
    <text evidence="2 7">Belongs to the GPN-loop GTPase family.</text>
</comment>
<dbReference type="InterPro" id="IPR027417">
    <property type="entry name" value="P-loop_NTPase"/>
</dbReference>
<dbReference type="FunFam" id="3.40.50.300:FF:002066">
    <property type="entry name" value="GPN-loop GTPase 3"/>
    <property type="match status" value="1"/>
</dbReference>
<evidence type="ECO:0000256" key="2">
    <source>
        <dbReference type="ARBA" id="ARBA00005290"/>
    </source>
</evidence>
<dbReference type="InterPro" id="IPR030228">
    <property type="entry name" value="Gpn3"/>
</dbReference>
<accession>A0A336M688</accession>
<dbReference type="AlphaFoldDB" id="A0A336M688"/>
<reference evidence="9" key="1">
    <citation type="submission" date="2018-07" db="EMBL/GenBank/DDBJ databases">
        <authorList>
            <person name="Quirk P.G."/>
            <person name="Krulwich T.A."/>
        </authorList>
    </citation>
    <scope>NUCLEOTIDE SEQUENCE</scope>
</reference>
<keyword evidence="6 7" id="KW-0342">GTP-binding</keyword>
<dbReference type="Gene3D" id="3.40.50.300">
    <property type="entry name" value="P-loop containing nucleotide triphosphate hydrolases"/>
    <property type="match status" value="1"/>
</dbReference>
<evidence type="ECO:0000256" key="5">
    <source>
        <dbReference type="ARBA" id="ARBA00022801"/>
    </source>
</evidence>
<dbReference type="GO" id="GO:0005525">
    <property type="term" value="F:GTP binding"/>
    <property type="evidence" value="ECO:0007669"/>
    <property type="project" value="UniProtKB-KW"/>
</dbReference>
<comment type="function">
    <text evidence="1">Small GTPase required for proper localization of RNA polymerase II (RNAPII). May act at an RNAP assembly step prior to nuclear import.</text>
</comment>
<dbReference type="PANTHER" id="PTHR21231">
    <property type="entry name" value="XPA-BINDING PROTEIN 1-RELATED"/>
    <property type="match status" value="1"/>
</dbReference>
<evidence type="ECO:0000256" key="1">
    <source>
        <dbReference type="ARBA" id="ARBA00002411"/>
    </source>
</evidence>
<evidence type="ECO:0000313" key="9">
    <source>
        <dbReference type="EMBL" id="SSX24399.1"/>
    </source>
</evidence>
<dbReference type="InterPro" id="IPR004130">
    <property type="entry name" value="Gpn"/>
</dbReference>
<feature type="region of interest" description="Disordered" evidence="8">
    <location>
        <begin position="271"/>
        <end position="296"/>
    </location>
</feature>
<dbReference type="VEuPathDB" id="VectorBase:CSON010778"/>
<proteinExistence type="inferred from homology"/>
<comment type="subunit">
    <text evidence="7">Binds to RNA polymerase II (RNAPII).</text>
</comment>
<dbReference type="PANTHER" id="PTHR21231:SF7">
    <property type="entry name" value="GPN-LOOP GTPASE 3"/>
    <property type="match status" value="1"/>
</dbReference>
<protein>
    <recommendedName>
        <fullName evidence="3 7">GPN-loop GTPase 3</fullName>
    </recommendedName>
</protein>
<evidence type="ECO:0000256" key="3">
    <source>
        <dbReference type="ARBA" id="ARBA00014587"/>
    </source>
</evidence>
<feature type="compositionally biased region" description="Acidic residues" evidence="8">
    <location>
        <begin position="276"/>
        <end position="289"/>
    </location>
</feature>
<dbReference type="EMBL" id="UFQT01000446">
    <property type="protein sequence ID" value="SSX24399.1"/>
    <property type="molecule type" value="Genomic_DNA"/>
</dbReference>
<dbReference type="GO" id="GO:0003924">
    <property type="term" value="F:GTPase activity"/>
    <property type="evidence" value="ECO:0007669"/>
    <property type="project" value="TreeGrafter"/>
</dbReference>
<dbReference type="SUPFAM" id="SSF52540">
    <property type="entry name" value="P-loop containing nucleoside triphosphate hydrolases"/>
    <property type="match status" value="1"/>
</dbReference>
<evidence type="ECO:0000256" key="7">
    <source>
        <dbReference type="RuleBase" id="RU365059"/>
    </source>
</evidence>
<keyword evidence="4 7" id="KW-0547">Nucleotide-binding</keyword>
<comment type="function">
    <text evidence="7">Small GTPase required for proper nuclear import of RNA polymerase II and III (RNAPII and RNAPIII). May act at an RNAP assembly step prior to nuclear import.</text>
</comment>